<name>A0A6A1WDE3_9ROSI</name>
<accession>A0A6A1WDE3</accession>
<gene>
    <name evidence="1" type="ORF">CJ030_MR2G002410</name>
</gene>
<reference evidence="1 2" key="1">
    <citation type="journal article" date="2019" name="Plant Biotechnol. J.">
        <title>The red bayberry genome and genetic basis of sex determination.</title>
        <authorList>
            <person name="Jia H.M."/>
            <person name="Jia H.J."/>
            <person name="Cai Q.L."/>
            <person name="Wang Y."/>
            <person name="Zhao H.B."/>
            <person name="Yang W.F."/>
            <person name="Wang G.Y."/>
            <person name="Li Y.H."/>
            <person name="Zhan D.L."/>
            <person name="Shen Y.T."/>
            <person name="Niu Q.F."/>
            <person name="Chang L."/>
            <person name="Qiu J."/>
            <person name="Zhao L."/>
            <person name="Xie H.B."/>
            <person name="Fu W.Y."/>
            <person name="Jin J."/>
            <person name="Li X.W."/>
            <person name="Jiao Y."/>
            <person name="Zhou C.C."/>
            <person name="Tu T."/>
            <person name="Chai C.Y."/>
            <person name="Gao J.L."/>
            <person name="Fan L.J."/>
            <person name="van de Weg E."/>
            <person name="Wang J.Y."/>
            <person name="Gao Z.S."/>
        </authorList>
    </citation>
    <scope>NUCLEOTIDE SEQUENCE [LARGE SCALE GENOMIC DNA]</scope>
    <source>
        <tissue evidence="1">Leaves</tissue>
    </source>
</reference>
<comment type="caution">
    <text evidence="1">The sequence shown here is derived from an EMBL/GenBank/DDBJ whole genome shotgun (WGS) entry which is preliminary data.</text>
</comment>
<sequence length="93" mass="10406">MYLVVVWGLSVDMTSYIYESVRAETLKTNAQISLSYKILLTEFLHALMVPEGADEPKAVPLGAINKTTLLKSLAQTLQALNVAWVVRVRRYGH</sequence>
<evidence type="ECO:0000313" key="2">
    <source>
        <dbReference type="Proteomes" id="UP000516437"/>
    </source>
</evidence>
<proteinExistence type="predicted"/>
<keyword evidence="2" id="KW-1185">Reference proteome</keyword>
<dbReference type="OrthoDB" id="1559178at2759"/>
<organism evidence="1 2">
    <name type="scientific">Morella rubra</name>
    <name type="common">Chinese bayberry</name>
    <dbReference type="NCBI Taxonomy" id="262757"/>
    <lineage>
        <taxon>Eukaryota</taxon>
        <taxon>Viridiplantae</taxon>
        <taxon>Streptophyta</taxon>
        <taxon>Embryophyta</taxon>
        <taxon>Tracheophyta</taxon>
        <taxon>Spermatophyta</taxon>
        <taxon>Magnoliopsida</taxon>
        <taxon>eudicotyledons</taxon>
        <taxon>Gunneridae</taxon>
        <taxon>Pentapetalae</taxon>
        <taxon>rosids</taxon>
        <taxon>fabids</taxon>
        <taxon>Fagales</taxon>
        <taxon>Myricaceae</taxon>
        <taxon>Morella</taxon>
    </lineage>
</organism>
<dbReference type="AlphaFoldDB" id="A0A6A1WDE3"/>
<dbReference type="Proteomes" id="UP000516437">
    <property type="component" value="Chromosome 2"/>
</dbReference>
<evidence type="ECO:0000313" key="1">
    <source>
        <dbReference type="EMBL" id="KAB1223275.1"/>
    </source>
</evidence>
<protein>
    <submittedName>
        <fullName evidence="1">Uncharacterized protein</fullName>
    </submittedName>
</protein>
<dbReference type="EMBL" id="RXIC02000020">
    <property type="protein sequence ID" value="KAB1223275.1"/>
    <property type="molecule type" value="Genomic_DNA"/>
</dbReference>